<reference evidence="1" key="2">
    <citation type="journal article" date="2022" name="New Phytol.">
        <title>Evolutionary transition to the ectomycorrhizal habit in the genomes of a hyperdiverse lineage of mushroom-forming fungi.</title>
        <authorList>
            <person name="Looney B."/>
            <person name="Miyauchi S."/>
            <person name="Morin E."/>
            <person name="Drula E."/>
            <person name="Courty P.E."/>
            <person name="Kohler A."/>
            <person name="Kuo A."/>
            <person name="LaButti K."/>
            <person name="Pangilinan J."/>
            <person name="Lipzen A."/>
            <person name="Riley R."/>
            <person name="Andreopoulos W."/>
            <person name="He G."/>
            <person name="Johnson J."/>
            <person name="Nolan M."/>
            <person name="Tritt A."/>
            <person name="Barry K.W."/>
            <person name="Grigoriev I.V."/>
            <person name="Nagy L.G."/>
            <person name="Hibbett D."/>
            <person name="Henrissat B."/>
            <person name="Matheny P.B."/>
            <person name="Labbe J."/>
            <person name="Martin F.M."/>
        </authorList>
    </citation>
    <scope>NUCLEOTIDE SEQUENCE</scope>
    <source>
        <strain evidence="1">FP105234-sp</strain>
    </source>
</reference>
<reference evidence="1" key="1">
    <citation type="submission" date="2021-02" db="EMBL/GenBank/DDBJ databases">
        <authorList>
            <consortium name="DOE Joint Genome Institute"/>
            <person name="Ahrendt S."/>
            <person name="Looney B.P."/>
            <person name="Miyauchi S."/>
            <person name="Morin E."/>
            <person name="Drula E."/>
            <person name="Courty P.E."/>
            <person name="Chicoki N."/>
            <person name="Fauchery L."/>
            <person name="Kohler A."/>
            <person name="Kuo A."/>
            <person name="Labutti K."/>
            <person name="Pangilinan J."/>
            <person name="Lipzen A."/>
            <person name="Riley R."/>
            <person name="Andreopoulos W."/>
            <person name="He G."/>
            <person name="Johnson J."/>
            <person name="Barry K.W."/>
            <person name="Grigoriev I.V."/>
            <person name="Nagy L."/>
            <person name="Hibbett D."/>
            <person name="Henrissat B."/>
            <person name="Matheny P.B."/>
            <person name="Labbe J."/>
            <person name="Martin F."/>
        </authorList>
    </citation>
    <scope>NUCLEOTIDE SEQUENCE</scope>
    <source>
        <strain evidence="1">FP105234-sp</strain>
    </source>
</reference>
<evidence type="ECO:0000313" key="1">
    <source>
        <dbReference type="EMBL" id="KAI0051862.1"/>
    </source>
</evidence>
<evidence type="ECO:0000313" key="2">
    <source>
        <dbReference type="Proteomes" id="UP000814033"/>
    </source>
</evidence>
<gene>
    <name evidence="1" type="ORF">FA95DRAFT_144280</name>
</gene>
<comment type="caution">
    <text evidence="1">The sequence shown here is derived from an EMBL/GenBank/DDBJ whole genome shotgun (WGS) entry which is preliminary data.</text>
</comment>
<keyword evidence="2" id="KW-1185">Reference proteome</keyword>
<protein>
    <submittedName>
        <fullName evidence="1">Uncharacterized protein</fullName>
    </submittedName>
</protein>
<proteinExistence type="predicted"/>
<name>A0ACB8S6R1_9AGAM</name>
<organism evidence="1 2">
    <name type="scientific">Auriscalpium vulgare</name>
    <dbReference type="NCBI Taxonomy" id="40419"/>
    <lineage>
        <taxon>Eukaryota</taxon>
        <taxon>Fungi</taxon>
        <taxon>Dikarya</taxon>
        <taxon>Basidiomycota</taxon>
        <taxon>Agaricomycotina</taxon>
        <taxon>Agaricomycetes</taxon>
        <taxon>Russulales</taxon>
        <taxon>Auriscalpiaceae</taxon>
        <taxon>Auriscalpium</taxon>
    </lineage>
</organism>
<accession>A0ACB8S6R1</accession>
<dbReference type="EMBL" id="MU275849">
    <property type="protein sequence ID" value="KAI0051862.1"/>
    <property type="molecule type" value="Genomic_DNA"/>
</dbReference>
<sequence>MLVYLVIVPEVEQEDHSSQATPALLAPRAPDTAPFSLDSVRLRRPPSRPHSDIVLLNVQVCPEIVSSWKSPRRDPSHLFTKLGMPGKRRPRCQFCQQRSALRRCAGCQLARYCSRHCQRADWVAHKLRCVPIYVIDADTSRKELRPVNRALSSWIALFRAPLQQYATNAFDIPNEGTQIITTHAGASEY</sequence>
<dbReference type="Proteomes" id="UP000814033">
    <property type="component" value="Unassembled WGS sequence"/>
</dbReference>